<keyword evidence="2" id="KW-0805">Transcription regulation</keyword>
<dbReference type="GO" id="GO:0006352">
    <property type="term" value="P:DNA-templated transcription initiation"/>
    <property type="evidence" value="ECO:0007669"/>
    <property type="project" value="InterPro"/>
</dbReference>
<evidence type="ECO:0000259" key="7">
    <source>
        <dbReference type="Pfam" id="PF08281"/>
    </source>
</evidence>
<reference evidence="9" key="1">
    <citation type="submission" date="2016-04" db="EMBL/GenBank/DDBJ databases">
        <authorList>
            <person name="Chen L."/>
            <person name="Zhuang W."/>
            <person name="Wang G."/>
        </authorList>
    </citation>
    <scope>NUCLEOTIDE SEQUENCE [LARGE SCALE GENOMIC DNA]</scope>
    <source>
        <strain evidence="9">17621</strain>
    </source>
</reference>
<evidence type="ECO:0000256" key="5">
    <source>
        <dbReference type="SAM" id="Phobius"/>
    </source>
</evidence>
<dbReference type="OrthoDB" id="759001at2"/>
<gene>
    <name evidence="8" type="ORF">A4H97_27695</name>
</gene>
<keyword evidence="5" id="KW-1133">Transmembrane helix</keyword>
<dbReference type="SUPFAM" id="SSF88659">
    <property type="entry name" value="Sigma3 and sigma4 domains of RNA polymerase sigma factors"/>
    <property type="match status" value="1"/>
</dbReference>
<keyword evidence="3" id="KW-0731">Sigma factor</keyword>
<dbReference type="InterPro" id="IPR007627">
    <property type="entry name" value="RNA_pol_sigma70_r2"/>
</dbReference>
<dbReference type="CDD" id="cd06171">
    <property type="entry name" value="Sigma70_r4"/>
    <property type="match status" value="1"/>
</dbReference>
<keyword evidence="5" id="KW-0812">Transmembrane</keyword>
<name>A0A1V9EYU9_9BACT</name>
<dbReference type="InterPro" id="IPR036388">
    <property type="entry name" value="WH-like_DNA-bd_sf"/>
</dbReference>
<dbReference type="Pfam" id="PF08281">
    <property type="entry name" value="Sigma70_r4_2"/>
    <property type="match status" value="1"/>
</dbReference>
<proteinExistence type="inferred from homology"/>
<dbReference type="Proteomes" id="UP000192610">
    <property type="component" value="Unassembled WGS sequence"/>
</dbReference>
<dbReference type="Gene3D" id="1.10.10.10">
    <property type="entry name" value="Winged helix-like DNA-binding domain superfamily/Winged helix DNA-binding domain"/>
    <property type="match status" value="1"/>
</dbReference>
<evidence type="ECO:0000256" key="4">
    <source>
        <dbReference type="ARBA" id="ARBA00023163"/>
    </source>
</evidence>
<organism evidence="8 9">
    <name type="scientific">Niastella yeongjuensis</name>
    <dbReference type="NCBI Taxonomy" id="354355"/>
    <lineage>
        <taxon>Bacteria</taxon>
        <taxon>Pseudomonadati</taxon>
        <taxon>Bacteroidota</taxon>
        <taxon>Chitinophagia</taxon>
        <taxon>Chitinophagales</taxon>
        <taxon>Chitinophagaceae</taxon>
        <taxon>Niastella</taxon>
    </lineage>
</organism>
<dbReference type="InterPro" id="IPR014327">
    <property type="entry name" value="RNA_pol_sigma70_bacteroid"/>
</dbReference>
<dbReference type="RefSeq" id="WP_081198585.1">
    <property type="nucleotide sequence ID" value="NZ_FOCZ01000014.1"/>
</dbReference>
<dbReference type="InterPro" id="IPR039425">
    <property type="entry name" value="RNA_pol_sigma-70-like"/>
</dbReference>
<protein>
    <recommendedName>
        <fullName evidence="10">HTH luxR-type domain-containing protein</fullName>
    </recommendedName>
</protein>
<evidence type="ECO:0000256" key="2">
    <source>
        <dbReference type="ARBA" id="ARBA00023015"/>
    </source>
</evidence>
<dbReference type="NCBIfam" id="TIGR02937">
    <property type="entry name" value="sigma70-ECF"/>
    <property type="match status" value="1"/>
</dbReference>
<dbReference type="GO" id="GO:0016987">
    <property type="term" value="F:sigma factor activity"/>
    <property type="evidence" value="ECO:0007669"/>
    <property type="project" value="UniProtKB-KW"/>
</dbReference>
<dbReference type="InterPro" id="IPR014284">
    <property type="entry name" value="RNA_pol_sigma-70_dom"/>
</dbReference>
<evidence type="ECO:0000313" key="9">
    <source>
        <dbReference type="Proteomes" id="UP000192610"/>
    </source>
</evidence>
<dbReference type="Gene3D" id="1.10.1740.10">
    <property type="match status" value="1"/>
</dbReference>
<feature type="domain" description="RNA polymerase sigma-70 region 2" evidence="6">
    <location>
        <begin position="27"/>
        <end position="92"/>
    </location>
</feature>
<keyword evidence="9" id="KW-1185">Reference proteome</keyword>
<feature type="transmembrane region" description="Helical" evidence="5">
    <location>
        <begin position="178"/>
        <end position="194"/>
    </location>
</feature>
<dbReference type="GO" id="GO:0003677">
    <property type="term" value="F:DNA binding"/>
    <property type="evidence" value="ECO:0007669"/>
    <property type="project" value="InterPro"/>
</dbReference>
<dbReference type="PANTHER" id="PTHR43133:SF46">
    <property type="entry name" value="RNA POLYMERASE SIGMA-70 FACTOR ECF SUBFAMILY"/>
    <property type="match status" value="1"/>
</dbReference>
<evidence type="ECO:0000313" key="8">
    <source>
        <dbReference type="EMBL" id="OQP51361.1"/>
    </source>
</evidence>
<comment type="similarity">
    <text evidence="1">Belongs to the sigma-70 factor family. ECF subfamily.</text>
</comment>
<dbReference type="Pfam" id="PF04542">
    <property type="entry name" value="Sigma70_r2"/>
    <property type="match status" value="1"/>
</dbReference>
<evidence type="ECO:0000259" key="6">
    <source>
        <dbReference type="Pfam" id="PF04542"/>
    </source>
</evidence>
<dbReference type="PANTHER" id="PTHR43133">
    <property type="entry name" value="RNA POLYMERASE ECF-TYPE SIGMA FACTO"/>
    <property type="match status" value="1"/>
</dbReference>
<dbReference type="AlphaFoldDB" id="A0A1V9EYU9"/>
<feature type="domain" description="RNA polymerase sigma factor 70 region 4 type 2" evidence="7">
    <location>
        <begin position="123"/>
        <end position="173"/>
    </location>
</feature>
<keyword evidence="4" id="KW-0804">Transcription</keyword>
<dbReference type="InterPro" id="IPR013249">
    <property type="entry name" value="RNA_pol_sigma70_r4_t2"/>
</dbReference>
<dbReference type="STRING" id="354355.SAMN05660816_05615"/>
<evidence type="ECO:0000256" key="3">
    <source>
        <dbReference type="ARBA" id="ARBA00023082"/>
    </source>
</evidence>
<comment type="caution">
    <text evidence="8">The sequence shown here is derived from an EMBL/GenBank/DDBJ whole genome shotgun (WGS) entry which is preliminary data.</text>
</comment>
<dbReference type="InterPro" id="IPR013325">
    <property type="entry name" value="RNA_pol_sigma_r2"/>
</dbReference>
<evidence type="ECO:0000256" key="1">
    <source>
        <dbReference type="ARBA" id="ARBA00010641"/>
    </source>
</evidence>
<dbReference type="EMBL" id="LVXG01000011">
    <property type="protein sequence ID" value="OQP51361.1"/>
    <property type="molecule type" value="Genomic_DNA"/>
</dbReference>
<accession>A0A1V9EYU9</accession>
<dbReference type="NCBIfam" id="TIGR02985">
    <property type="entry name" value="Sig70_bacteroi1"/>
    <property type="match status" value="1"/>
</dbReference>
<sequence length="195" mass="22664">MKDDQVHSEKQLLEQIAAGNHDAFKQLVDRHRDNVFSHAIAYLKDYSKAEDITQEVFLIIWDNRESLGKIANPESYLFILTRNRIVAEFRKKVKLSLLDEQEQTRKDSALLPNQLMENKETAELIQAALNEMTLQQRKVFELGKLEGLKYEEIARKLNISPNTVKVHMVQALSFIRTFIRNGGVGYLLFILFLLF</sequence>
<keyword evidence="5" id="KW-0472">Membrane</keyword>
<dbReference type="SUPFAM" id="SSF88946">
    <property type="entry name" value="Sigma2 domain of RNA polymerase sigma factors"/>
    <property type="match status" value="1"/>
</dbReference>
<evidence type="ECO:0008006" key="10">
    <source>
        <dbReference type="Google" id="ProtNLM"/>
    </source>
</evidence>
<dbReference type="InterPro" id="IPR013324">
    <property type="entry name" value="RNA_pol_sigma_r3/r4-like"/>
</dbReference>